<keyword evidence="3 12" id="KW-0894">Sodium channel</keyword>
<comment type="similarity">
    <text evidence="12">Belongs to the amiloride-sensitive sodium channel (TC 1.A.6) family.</text>
</comment>
<evidence type="ECO:0000256" key="2">
    <source>
        <dbReference type="ARBA" id="ARBA00022448"/>
    </source>
</evidence>
<evidence type="ECO:0000256" key="7">
    <source>
        <dbReference type="ARBA" id="ARBA00023065"/>
    </source>
</evidence>
<gene>
    <name evidence="14" type="ORF">P5673_001295</name>
</gene>
<dbReference type="Gene3D" id="3.40.50.1110">
    <property type="entry name" value="SGNH hydrolase"/>
    <property type="match status" value="1"/>
</dbReference>
<keyword evidence="9 12" id="KW-0739">Sodium transport</keyword>
<evidence type="ECO:0000259" key="13">
    <source>
        <dbReference type="Pfam" id="PF13472"/>
    </source>
</evidence>
<dbReference type="PRINTS" id="PR01078">
    <property type="entry name" value="AMINACHANNEL"/>
</dbReference>
<dbReference type="InterPro" id="IPR036514">
    <property type="entry name" value="SGNH_hydro_sf"/>
</dbReference>
<keyword evidence="10 12" id="KW-0407">Ion channel</keyword>
<keyword evidence="7 12" id="KW-0406">Ion transport</keyword>
<comment type="caution">
    <text evidence="14">The sequence shown here is derived from an EMBL/GenBank/DDBJ whole genome shotgun (WGS) entry which is preliminary data.</text>
</comment>
<dbReference type="SUPFAM" id="SSF52266">
    <property type="entry name" value="SGNH hydrolase"/>
    <property type="match status" value="1"/>
</dbReference>
<comment type="subcellular location">
    <subcellularLocation>
        <location evidence="1">Membrane</location>
        <topology evidence="1">Multi-pass membrane protein</topology>
    </subcellularLocation>
</comment>
<keyword evidence="8" id="KW-0472">Membrane</keyword>
<dbReference type="Pfam" id="PF00858">
    <property type="entry name" value="ASC"/>
    <property type="match status" value="1"/>
</dbReference>
<keyword evidence="6" id="KW-0915">Sodium</keyword>
<dbReference type="Proteomes" id="UP001249851">
    <property type="component" value="Unassembled WGS sequence"/>
</dbReference>
<reference evidence="14" key="1">
    <citation type="journal article" date="2023" name="G3 (Bethesda)">
        <title>Whole genome assembly and annotation of the endangered Caribbean coral Acropora cervicornis.</title>
        <authorList>
            <person name="Selwyn J.D."/>
            <person name="Vollmer S.V."/>
        </authorList>
    </citation>
    <scope>NUCLEOTIDE SEQUENCE</scope>
    <source>
        <strain evidence="14">K2</strain>
    </source>
</reference>
<dbReference type="Pfam" id="PF13472">
    <property type="entry name" value="Lipase_GDSL_2"/>
    <property type="match status" value="1"/>
</dbReference>
<evidence type="ECO:0000256" key="5">
    <source>
        <dbReference type="ARBA" id="ARBA00022989"/>
    </source>
</evidence>
<evidence type="ECO:0000256" key="4">
    <source>
        <dbReference type="ARBA" id="ARBA00022692"/>
    </source>
</evidence>
<evidence type="ECO:0000256" key="10">
    <source>
        <dbReference type="ARBA" id="ARBA00023303"/>
    </source>
</evidence>
<protein>
    <submittedName>
        <fullName evidence="14">Platelet-activating factor acetylhydrolase IB subunit alpha1</fullName>
    </submittedName>
</protein>
<dbReference type="AlphaFoldDB" id="A0AAD9VH05"/>
<organism evidence="14 15">
    <name type="scientific">Acropora cervicornis</name>
    <name type="common">Staghorn coral</name>
    <dbReference type="NCBI Taxonomy" id="6130"/>
    <lineage>
        <taxon>Eukaryota</taxon>
        <taxon>Metazoa</taxon>
        <taxon>Cnidaria</taxon>
        <taxon>Anthozoa</taxon>
        <taxon>Hexacorallia</taxon>
        <taxon>Scleractinia</taxon>
        <taxon>Astrocoeniina</taxon>
        <taxon>Acroporidae</taxon>
        <taxon>Acropora</taxon>
    </lineage>
</organism>
<proteinExistence type="inferred from homology"/>
<keyword evidence="15" id="KW-1185">Reference proteome</keyword>
<dbReference type="Gene3D" id="1.10.287.770">
    <property type="entry name" value="YojJ-like"/>
    <property type="match status" value="1"/>
</dbReference>
<evidence type="ECO:0000256" key="8">
    <source>
        <dbReference type="ARBA" id="ARBA00023136"/>
    </source>
</evidence>
<dbReference type="InterPro" id="IPR013830">
    <property type="entry name" value="SGNH_hydro"/>
</dbReference>
<keyword evidence="2 12" id="KW-0813">Transport</keyword>
<keyword evidence="4 12" id="KW-0812">Transmembrane</keyword>
<accession>A0AAD9VH05</accession>
<evidence type="ECO:0000313" key="14">
    <source>
        <dbReference type="EMBL" id="KAK2573620.1"/>
    </source>
</evidence>
<dbReference type="GO" id="GO:0005272">
    <property type="term" value="F:sodium channel activity"/>
    <property type="evidence" value="ECO:0007669"/>
    <property type="project" value="UniProtKB-KW"/>
</dbReference>
<comment type="similarity">
    <text evidence="11">Belongs to the 'GDSL' lipolytic enzyme family. Platelet-activating factor acetylhydrolase IB beta/gamma subunits subfamily.</text>
</comment>
<evidence type="ECO:0000256" key="3">
    <source>
        <dbReference type="ARBA" id="ARBA00022461"/>
    </source>
</evidence>
<keyword evidence="5" id="KW-1133">Transmembrane helix</keyword>
<evidence type="ECO:0000256" key="1">
    <source>
        <dbReference type="ARBA" id="ARBA00004141"/>
    </source>
</evidence>
<dbReference type="EMBL" id="JARQWQ010000002">
    <property type="protein sequence ID" value="KAK2573620.1"/>
    <property type="molecule type" value="Genomic_DNA"/>
</dbReference>
<feature type="domain" description="SGNH hydrolase-type esterase" evidence="13">
    <location>
        <begin position="40"/>
        <end position="199"/>
    </location>
</feature>
<dbReference type="InterPro" id="IPR001873">
    <property type="entry name" value="ENaC"/>
</dbReference>
<dbReference type="GO" id="GO:0016020">
    <property type="term" value="C:membrane"/>
    <property type="evidence" value="ECO:0007669"/>
    <property type="project" value="UniProtKB-SubCell"/>
</dbReference>
<dbReference type="PANTHER" id="PTHR11852:SF0">
    <property type="entry name" value="PLATELET-ACTIVATING FACTOR ACETYLHYDROLASE IB SUBUNIT BETA HOMOLOG"/>
    <property type="match status" value="1"/>
</dbReference>
<reference evidence="14" key="2">
    <citation type="journal article" date="2023" name="Science">
        <title>Genomic signatures of disease resistance in endangered staghorn corals.</title>
        <authorList>
            <person name="Vollmer S.V."/>
            <person name="Selwyn J.D."/>
            <person name="Despard B.A."/>
            <person name="Roesel C.L."/>
        </authorList>
    </citation>
    <scope>NUCLEOTIDE SEQUENCE</scope>
    <source>
        <strain evidence="14">K2</strain>
    </source>
</reference>
<dbReference type="PANTHER" id="PTHR11852">
    <property type="entry name" value="PLATELET-ACTIVATING FACTOR ACETYLHYDROLASE"/>
    <property type="match status" value="1"/>
</dbReference>
<evidence type="ECO:0000256" key="11">
    <source>
        <dbReference type="ARBA" id="ARBA00038184"/>
    </source>
</evidence>
<sequence>MTNPATIPTPVKDIQGDGRWMSMHKRFLHDAKVRPCDVLFIGDSLIRNMFETEAWDTNFAPLNSLNFGIGGDCTEHVLWRIENGELDGINPKVVVLLIGTNNHHSSADQIAEGIEVIVWSITSKLPSAKVIVLGLLPRGQHPNPLREKHFQVNHALQEVTSTIPNSLYLNSDPGFVRSDGTISYDDMFDYLHLTRKGYKKFAKQIHDVVLKFLKYPDSTVDKSKNCGMKQTAHCVFPKTDEFYSNVGMNCKCPTPCETISYKPILSYADFPNENYVPGLLTSLPNTLNFSETSQIRNHLRQNFLELNVYFQELEVMTVKEQPAYAMESLIGEIGGQLGLCIGASILSWLEFLDVVFSMVNIRFGFAR</sequence>
<name>A0AAD9VH05_ACRCE</name>
<dbReference type="CDD" id="cd01820">
    <property type="entry name" value="PAF_acetylesterase_like"/>
    <property type="match status" value="1"/>
</dbReference>
<evidence type="ECO:0000313" key="15">
    <source>
        <dbReference type="Proteomes" id="UP001249851"/>
    </source>
</evidence>
<evidence type="ECO:0000256" key="6">
    <source>
        <dbReference type="ARBA" id="ARBA00023053"/>
    </source>
</evidence>
<evidence type="ECO:0000256" key="9">
    <source>
        <dbReference type="ARBA" id="ARBA00023201"/>
    </source>
</evidence>
<evidence type="ECO:0000256" key="12">
    <source>
        <dbReference type="RuleBase" id="RU000679"/>
    </source>
</evidence>